<evidence type="ECO:0000313" key="2">
    <source>
        <dbReference type="EMBL" id="AIA90443.1"/>
    </source>
</evidence>
<dbReference type="InterPro" id="IPR013780">
    <property type="entry name" value="Glyco_hydro_b"/>
</dbReference>
<dbReference type="GO" id="GO:0046556">
    <property type="term" value="F:alpha-L-arabinofuranosidase activity"/>
    <property type="evidence" value="ECO:0007669"/>
    <property type="project" value="InterPro"/>
</dbReference>
<dbReference type="EMBL" id="KF123142">
    <property type="protein sequence ID" value="AIA90443.1"/>
    <property type="molecule type" value="Genomic_DNA"/>
</dbReference>
<dbReference type="SMART" id="SM00813">
    <property type="entry name" value="Alpha-L-AF_C"/>
    <property type="match status" value="1"/>
</dbReference>
<organism evidence="2">
    <name type="scientific">uncultured Catenulispora sp</name>
    <dbReference type="NCBI Taxonomy" id="487357"/>
    <lineage>
        <taxon>Bacteria</taxon>
        <taxon>Bacillati</taxon>
        <taxon>Actinomycetota</taxon>
        <taxon>Actinomycetes</taxon>
        <taxon>Catenulisporales</taxon>
        <taxon>Catenulisporaceae</taxon>
        <taxon>Catenulispora</taxon>
        <taxon>environmental samples</taxon>
    </lineage>
</organism>
<reference evidence="2" key="1">
    <citation type="journal article" date="2013" name="Environ. Microbiol.">
        <title>Seasonally variable intestinal metagenomes of the red palm weevil (Rhynchophorus ferrugineus).</title>
        <authorList>
            <person name="Jia S."/>
            <person name="Zhang X."/>
            <person name="Zhang G."/>
            <person name="Yin A."/>
            <person name="Zhang S."/>
            <person name="Li F."/>
            <person name="Wang L."/>
            <person name="Zhao D."/>
            <person name="Yun Q."/>
            <person name="Tala"/>
            <person name="Wang J."/>
            <person name="Sun G."/>
            <person name="Baabdullah M."/>
            <person name="Yu X."/>
            <person name="Hu S."/>
            <person name="Al-Mssallem I.S."/>
            <person name="Yu J."/>
        </authorList>
    </citation>
    <scope>NUCLEOTIDE SEQUENCE</scope>
</reference>
<dbReference type="GO" id="GO:0046373">
    <property type="term" value="P:L-arabinose metabolic process"/>
    <property type="evidence" value="ECO:0007669"/>
    <property type="project" value="InterPro"/>
</dbReference>
<feature type="domain" description="Alpha-L-arabinofuranosidase C-terminal" evidence="1">
    <location>
        <begin position="3"/>
        <end position="115"/>
    </location>
</feature>
<feature type="non-terminal residue" evidence="2">
    <location>
        <position position="116"/>
    </location>
</feature>
<proteinExistence type="predicted"/>
<dbReference type="Gene3D" id="2.60.40.1180">
    <property type="entry name" value="Golgi alpha-mannosidase II"/>
    <property type="match status" value="1"/>
</dbReference>
<dbReference type="SUPFAM" id="SSF51011">
    <property type="entry name" value="Glycosyl hydrolase domain"/>
    <property type="match status" value="1"/>
</dbReference>
<name>A0A060C1C3_9ACTN</name>
<sequence length="116" mass="12237">MLRPRISCGTYHTDKYGDVPVLDSVMTFDDDAGTTAVFLVNRDMDAAADVTLDVSELGMTRVSEAVTLTDADPYAVNTAADPQRVVPQPNSSVMLSVGTGSVGAASLKVTLPPMSW</sequence>
<accession>A0A060C1C3</accession>
<protein>
    <submittedName>
        <fullName evidence="2">Alpha-L-AF_C</fullName>
    </submittedName>
</protein>
<dbReference type="InterPro" id="IPR010720">
    <property type="entry name" value="Alpha-L-AF_C"/>
</dbReference>
<dbReference type="Pfam" id="PF06964">
    <property type="entry name" value="Alpha-L-AF_C"/>
    <property type="match status" value="1"/>
</dbReference>
<dbReference type="AlphaFoldDB" id="A0A060C1C3"/>
<evidence type="ECO:0000259" key="1">
    <source>
        <dbReference type="SMART" id="SM00813"/>
    </source>
</evidence>